<feature type="compositionally biased region" description="Low complexity" evidence="5">
    <location>
        <begin position="1448"/>
        <end position="1470"/>
    </location>
</feature>
<feature type="region of interest" description="Disordered" evidence="5">
    <location>
        <begin position="791"/>
        <end position="834"/>
    </location>
</feature>
<feature type="compositionally biased region" description="Polar residues" evidence="5">
    <location>
        <begin position="604"/>
        <end position="615"/>
    </location>
</feature>
<reference evidence="8" key="1">
    <citation type="journal article" date="2020" name="bioRxiv">
        <title>Comparative genomics of Chlamydomonas.</title>
        <authorList>
            <person name="Craig R.J."/>
            <person name="Hasan A.R."/>
            <person name="Ness R.W."/>
            <person name="Keightley P.D."/>
        </authorList>
    </citation>
    <scope>NUCLEOTIDE SEQUENCE</scope>
    <source>
        <strain evidence="8">CCAP 11/70</strain>
    </source>
</reference>
<dbReference type="GO" id="GO:0005262">
    <property type="term" value="F:calcium channel activity"/>
    <property type="evidence" value="ECO:0007669"/>
    <property type="project" value="TreeGrafter"/>
</dbReference>
<dbReference type="Gene3D" id="2.30.30.60">
    <property type="match status" value="1"/>
</dbReference>
<evidence type="ECO:0000256" key="4">
    <source>
        <dbReference type="ARBA" id="ARBA00023136"/>
    </source>
</evidence>
<feature type="compositionally biased region" description="Pro residues" evidence="5">
    <location>
        <begin position="1237"/>
        <end position="1254"/>
    </location>
</feature>
<dbReference type="InterPro" id="IPR006685">
    <property type="entry name" value="MscS_channel_2nd"/>
</dbReference>
<dbReference type="OrthoDB" id="544685at2759"/>
<name>A0A835Y2D4_9CHLO</name>
<dbReference type="GO" id="GO:0016020">
    <property type="term" value="C:membrane"/>
    <property type="evidence" value="ECO:0007669"/>
    <property type="project" value="UniProtKB-SubCell"/>
</dbReference>
<feature type="compositionally biased region" description="Low complexity" evidence="5">
    <location>
        <begin position="1227"/>
        <end position="1236"/>
    </location>
</feature>
<dbReference type="PROSITE" id="PS50222">
    <property type="entry name" value="EF_HAND_2"/>
    <property type="match status" value="1"/>
</dbReference>
<feature type="compositionally biased region" description="Low complexity" evidence="5">
    <location>
        <begin position="1255"/>
        <end position="1268"/>
    </location>
</feature>
<evidence type="ECO:0000313" key="8">
    <source>
        <dbReference type="EMBL" id="KAG2492831.1"/>
    </source>
</evidence>
<dbReference type="PROSITE" id="PS00018">
    <property type="entry name" value="EF_HAND_1"/>
    <property type="match status" value="1"/>
</dbReference>
<feature type="region of interest" description="Disordered" evidence="5">
    <location>
        <begin position="1360"/>
        <end position="1486"/>
    </location>
</feature>
<feature type="compositionally biased region" description="Pro residues" evidence="5">
    <location>
        <begin position="76"/>
        <end position="90"/>
    </location>
</feature>
<feature type="domain" description="EF-hand" evidence="7">
    <location>
        <begin position="1736"/>
        <end position="1771"/>
    </location>
</feature>
<feature type="region of interest" description="Disordered" evidence="5">
    <location>
        <begin position="354"/>
        <end position="430"/>
    </location>
</feature>
<feature type="region of interest" description="Disordered" evidence="5">
    <location>
        <begin position="312"/>
        <end position="340"/>
    </location>
</feature>
<feature type="compositionally biased region" description="Gly residues" evidence="5">
    <location>
        <begin position="1414"/>
        <end position="1432"/>
    </location>
</feature>
<evidence type="ECO:0000259" key="7">
    <source>
        <dbReference type="PROSITE" id="PS50222"/>
    </source>
</evidence>
<feature type="compositionally biased region" description="Low complexity" evidence="5">
    <location>
        <begin position="464"/>
        <end position="483"/>
    </location>
</feature>
<feature type="region of interest" description="Disordered" evidence="5">
    <location>
        <begin position="1216"/>
        <end position="1333"/>
    </location>
</feature>
<feature type="compositionally biased region" description="Low complexity" evidence="5">
    <location>
        <begin position="1691"/>
        <end position="1705"/>
    </location>
</feature>
<feature type="compositionally biased region" description="Gly residues" evidence="5">
    <location>
        <begin position="1706"/>
        <end position="1720"/>
    </location>
</feature>
<gene>
    <name evidence="8" type="ORF">HYH03_008986</name>
</gene>
<feature type="compositionally biased region" description="Gly residues" evidence="5">
    <location>
        <begin position="1187"/>
        <end position="1196"/>
    </location>
</feature>
<evidence type="ECO:0000256" key="2">
    <source>
        <dbReference type="ARBA" id="ARBA00022692"/>
    </source>
</evidence>
<feature type="region of interest" description="Disordered" evidence="5">
    <location>
        <begin position="1153"/>
        <end position="1198"/>
    </location>
</feature>
<keyword evidence="3 6" id="KW-1133">Transmembrane helix</keyword>
<feature type="compositionally biased region" description="Low complexity" evidence="5">
    <location>
        <begin position="637"/>
        <end position="647"/>
    </location>
</feature>
<keyword evidence="9" id="KW-1185">Reference proteome</keyword>
<dbReference type="InterPro" id="IPR002048">
    <property type="entry name" value="EF_hand_dom"/>
</dbReference>
<feature type="compositionally biased region" description="Low complexity" evidence="5">
    <location>
        <begin position="1157"/>
        <end position="1168"/>
    </location>
</feature>
<comment type="caution">
    <text evidence="8">The sequence shown here is derived from an EMBL/GenBank/DDBJ whole genome shotgun (WGS) entry which is preliminary data.</text>
</comment>
<dbReference type="Proteomes" id="UP000612055">
    <property type="component" value="Unassembled WGS sequence"/>
</dbReference>
<dbReference type="Pfam" id="PF00924">
    <property type="entry name" value="MS_channel_2nd"/>
    <property type="match status" value="1"/>
</dbReference>
<feature type="compositionally biased region" description="Pro residues" evidence="5">
    <location>
        <begin position="1292"/>
        <end position="1301"/>
    </location>
</feature>
<feature type="compositionally biased region" description="Pro residues" evidence="5">
    <location>
        <begin position="1269"/>
        <end position="1282"/>
    </location>
</feature>
<feature type="compositionally biased region" description="Pro residues" evidence="5">
    <location>
        <begin position="126"/>
        <end position="150"/>
    </location>
</feature>
<feature type="compositionally biased region" description="Low complexity" evidence="5">
    <location>
        <begin position="554"/>
        <end position="582"/>
    </location>
</feature>
<feature type="compositionally biased region" description="Low complexity" evidence="5">
    <location>
        <begin position="325"/>
        <end position="340"/>
    </location>
</feature>
<proteinExistence type="predicted"/>
<dbReference type="InterPro" id="IPR010920">
    <property type="entry name" value="LSM_dom_sf"/>
</dbReference>
<feature type="region of interest" description="Disordered" evidence="5">
    <location>
        <begin position="1514"/>
        <end position="1545"/>
    </location>
</feature>
<feature type="transmembrane region" description="Helical" evidence="6">
    <location>
        <begin position="1814"/>
        <end position="1832"/>
    </location>
</feature>
<feature type="transmembrane region" description="Helical" evidence="6">
    <location>
        <begin position="909"/>
        <end position="931"/>
    </location>
</feature>
<accession>A0A835Y2D4</accession>
<evidence type="ECO:0000256" key="3">
    <source>
        <dbReference type="ARBA" id="ARBA00022989"/>
    </source>
</evidence>
<dbReference type="GO" id="GO:0006874">
    <property type="term" value="P:intracellular calcium ion homeostasis"/>
    <property type="evidence" value="ECO:0007669"/>
    <property type="project" value="TreeGrafter"/>
</dbReference>
<protein>
    <recommendedName>
        <fullName evidence="7">EF-hand domain-containing protein</fullName>
    </recommendedName>
</protein>
<feature type="region of interest" description="Disordered" evidence="5">
    <location>
        <begin position="1665"/>
        <end position="1732"/>
    </location>
</feature>
<evidence type="ECO:0000313" key="9">
    <source>
        <dbReference type="Proteomes" id="UP000612055"/>
    </source>
</evidence>
<dbReference type="InterPro" id="IPR018247">
    <property type="entry name" value="EF_Hand_1_Ca_BS"/>
</dbReference>
<keyword evidence="4 6" id="KW-0472">Membrane</keyword>
<dbReference type="PANTHER" id="PTHR31323:SF1">
    <property type="entry name" value="MECHANOSENSITIVE ION CHANNEL PROTEIN"/>
    <property type="match status" value="1"/>
</dbReference>
<dbReference type="PANTHER" id="PTHR31323">
    <property type="entry name" value="MECHANOSENSITIVE ION CHANNEL PROTEIN MSY2"/>
    <property type="match status" value="1"/>
</dbReference>
<feature type="compositionally biased region" description="Polar residues" evidence="5">
    <location>
        <begin position="91"/>
        <end position="101"/>
    </location>
</feature>
<keyword evidence="2 6" id="KW-0812">Transmembrane</keyword>
<feature type="transmembrane region" description="Helical" evidence="6">
    <location>
        <begin position="943"/>
        <end position="966"/>
    </location>
</feature>
<feature type="transmembrane region" description="Helical" evidence="6">
    <location>
        <begin position="1785"/>
        <end position="1808"/>
    </location>
</feature>
<feature type="compositionally biased region" description="Basic and acidic residues" evidence="5">
    <location>
        <begin position="1668"/>
        <end position="1681"/>
    </location>
</feature>
<feature type="region of interest" description="Disordered" evidence="5">
    <location>
        <begin position="1"/>
        <end position="163"/>
    </location>
</feature>
<feature type="compositionally biased region" description="Basic and acidic residues" evidence="5">
    <location>
        <begin position="7"/>
        <end position="29"/>
    </location>
</feature>
<dbReference type="InterPro" id="IPR023408">
    <property type="entry name" value="MscS_beta-dom_sf"/>
</dbReference>
<dbReference type="EMBL" id="JAEHOE010000042">
    <property type="protein sequence ID" value="KAG2492831.1"/>
    <property type="molecule type" value="Genomic_DNA"/>
</dbReference>
<feature type="transmembrane region" description="Helical" evidence="6">
    <location>
        <begin position="996"/>
        <end position="1017"/>
    </location>
</feature>
<organism evidence="8 9">
    <name type="scientific">Edaphochlamys debaryana</name>
    <dbReference type="NCBI Taxonomy" id="47281"/>
    <lineage>
        <taxon>Eukaryota</taxon>
        <taxon>Viridiplantae</taxon>
        <taxon>Chlorophyta</taxon>
        <taxon>core chlorophytes</taxon>
        <taxon>Chlorophyceae</taxon>
        <taxon>CS clade</taxon>
        <taxon>Chlamydomonadales</taxon>
        <taxon>Chlamydomonadales incertae sedis</taxon>
        <taxon>Edaphochlamys</taxon>
    </lineage>
</organism>
<evidence type="ECO:0000256" key="6">
    <source>
        <dbReference type="SAM" id="Phobius"/>
    </source>
</evidence>
<comment type="subcellular location">
    <subcellularLocation>
        <location evidence="1">Membrane</location>
    </subcellularLocation>
</comment>
<feature type="region of interest" description="Disordered" evidence="5">
    <location>
        <begin position="447"/>
        <end position="582"/>
    </location>
</feature>
<evidence type="ECO:0000256" key="1">
    <source>
        <dbReference type="ARBA" id="ARBA00004370"/>
    </source>
</evidence>
<feature type="region of interest" description="Disordered" evidence="5">
    <location>
        <begin position="596"/>
        <end position="668"/>
    </location>
</feature>
<feature type="compositionally biased region" description="Acidic residues" evidence="5">
    <location>
        <begin position="808"/>
        <end position="818"/>
    </location>
</feature>
<dbReference type="SUPFAM" id="SSF50182">
    <property type="entry name" value="Sm-like ribonucleoproteins"/>
    <property type="match status" value="1"/>
</dbReference>
<evidence type="ECO:0000256" key="5">
    <source>
        <dbReference type="SAM" id="MobiDB-lite"/>
    </source>
</evidence>
<feature type="transmembrane region" description="Helical" evidence="6">
    <location>
        <begin position="875"/>
        <end position="897"/>
    </location>
</feature>
<dbReference type="GO" id="GO:0005509">
    <property type="term" value="F:calcium ion binding"/>
    <property type="evidence" value="ECO:0007669"/>
    <property type="project" value="InterPro"/>
</dbReference>
<sequence>MSGDFGDITRKPAIGRDEAPPRVITERRPNVAPYQGASPGEGVPGTPGSVDDGPTAAQQPWPPAAPASASSGGIPPGLPYPYPYPYPPPERSTSILGSSPPQSAPIAGFSPPGGVSAPGAFAQPAVPLPAPVPVPVPSRPPIPPRPPRPPSTVGSASYFDDSDASDDEFLRAERHAARMQPRNIAPAPATVAAAAAAAATAAAATATAGASGAGSPAVRGGGMQLAAAALAGADPAAAAAAAAAAALQQQSQTILLLQLQQQLAQQQQLQQQLMLSQQGAAQAQAAQTQMLVFLQQQQQAQSSLVSSQQTLLSPAYAPPPPPPVSAAVAPAQQPQSASAPVPVPAAAAAAAAAGPAAPLPPGQTQSAGGDQEDPSFHGGIPAGSARAGVPDLDLDPDLPGSRGQVAVSAKAAGAGAGAQAGGEGDEEAGPDHHELQEAYLRQWSQYGSSPQIQNGSGSGGGLYGSHPARAGSASASAVLLSAGPTGSQPDRDPERVDLAASIPPDAEGPTGLGYRPTPDSGSGSGRGPGPGPASRPPSQELPTGLDPDPGLKEAGSPTGAPGTRPAAAASSSATAAAAATTAGVVATEGSELLGAATGVGMGSSLGTARADNSTHGPPRPPAPLASSGPGPGPAPAPSSNAPLAQASISTLPPAGLSPGMSPALSRLPTQLLGPTASSAAAAANDPAAATAAGVAAALAAAQLQQLQTLQLLQAQAQAQAGPLLAPHQPSLYGSALGSAVGSLQQALPPAPPASGPLLAGPGVPPQLPLSAAAAAGPVAAATGLAAAAGGAEAGKGCAGDPGQGRDEGEGEVPGEGEGEGGAKGTGHREGAAPSADQVAANLENIDALALFEDEDDEDGAGEDDGPAPWYKRPHVLWFLGSVGVGLVLLTVGVLLQNVFETQAADAFRWFYFFSAMPILYYMVSYALKWCFQVIEWWFFRESLLYLVSVQYKAAWLVTMLLLLPWFQAMFRWSWCAPKESQPKRCQEAAYIQATNIVWNALLCLMLFCLANLLKAVLAKLLTTHFYRTAHFKKLRKALEKEYALQVLSKPRRLVMAERAQAAGDGVDAGWWGRSLFYHTGAPSGRRFGAASVRVAAAATAAAGGAASDAGGAGNAGPNGDGGGAAGSGDGGAAAATALGLAAARLTATAIPEDPGAEAEATASASETAGPPPPSQRPSQRQLFTVGADGGSGGDGGVVRPAEVEVRLPAAGSATAAAPAALPPSPPASSDLAAGGSPAPPPTVPPTGRPPPLTPTAPASAAPLAAPPEASAPPAPPAPPPLGFLPSFGHPPAALPAPPPLAPSTEAAFPPPLPLSVPQASPFTTPLPPSSSPPAAAAAAAAAAATATAAAAAAAAAAGAASLPPGPSLTHAPTPPGALFPALSSAGALPGPGPGPGPAPSTASHPPGPTPAPGLGPGLGPVLGPALGPGEGPAGPFSAPSRLPGALEANAGPSPGSGAGPAPTWPGAAGPAPGPAPGPGIGPGVAGPGGLVEAGAAGQGPGGWVTGLVGAVLRRQDSRTSHASRASRGSRGGKRGLPGGGTEPATRVRKAEELALSAEMVQAVPARNPLTAQKELRHMTEAELEKVRTAIVIKTQSALIGKYANTSAEDMDKQVGRVRRFAKALFFNVLPPDAGRDYLIVEDMEPFFEATSGAASSSVAAAAAAASKDVSRDGKGAREGAGKGDGSGKGARQGPPADTRGAAMAAAGGGSGREGGKGQGQAAGSKPPAREAARLQAAKEAARKAFAVFDADANGEVSRSEVRDAVVNIFKERRNMARSLKDTETIVQSLEFGIGAVIHFLFAALYLLIWGVDLLTGFSTFSATVLALTFVFGNSVKNMYESMLFLFVIHPYDVGDCILVGVEMYRVKKISLLYTDMVRSNGERVYMPNTGLVLQNITNWTRSKTRQETCRLVVDIGVAWEVREDMQNALRAYAREHPGEFDGEPSCNFRELADPLKVVLTCSWTYNFAPDEFSRVGPARNGMLFVVQAKAKEHRLMNTTNTSAVERG</sequence>
<feature type="compositionally biased region" description="Gly residues" evidence="5">
    <location>
        <begin position="791"/>
        <end position="802"/>
    </location>
</feature>